<feature type="chain" id="PRO_5041252360" evidence="1">
    <location>
        <begin position="20"/>
        <end position="302"/>
    </location>
</feature>
<dbReference type="EMBL" id="JAUEPR010000003">
    <property type="protein sequence ID" value="KAK0487827.1"/>
    <property type="molecule type" value="Genomic_DNA"/>
</dbReference>
<proteinExistence type="predicted"/>
<comment type="caution">
    <text evidence="2">The sequence shown here is derived from an EMBL/GenBank/DDBJ whole genome shotgun (WGS) entry which is preliminary data.</text>
</comment>
<reference evidence="2" key="1">
    <citation type="submission" date="2023-06" db="EMBL/GenBank/DDBJ databases">
        <authorList>
            <consortium name="Lawrence Berkeley National Laboratory"/>
            <person name="Ahrendt S."/>
            <person name="Sahu N."/>
            <person name="Indic B."/>
            <person name="Wong-Bajracharya J."/>
            <person name="Merenyi Z."/>
            <person name="Ke H.-M."/>
            <person name="Monk M."/>
            <person name="Kocsube S."/>
            <person name="Drula E."/>
            <person name="Lipzen A."/>
            <person name="Balint B."/>
            <person name="Henrissat B."/>
            <person name="Andreopoulos B."/>
            <person name="Martin F.M."/>
            <person name="Harder C.B."/>
            <person name="Rigling D."/>
            <person name="Ford K.L."/>
            <person name="Foster G.D."/>
            <person name="Pangilinan J."/>
            <person name="Papanicolaou A."/>
            <person name="Barry K."/>
            <person name="LaButti K."/>
            <person name="Viragh M."/>
            <person name="Koriabine M."/>
            <person name="Yan M."/>
            <person name="Riley R."/>
            <person name="Champramary S."/>
            <person name="Plett K.L."/>
            <person name="Tsai I.J."/>
            <person name="Slot J."/>
            <person name="Sipos G."/>
            <person name="Plett J."/>
            <person name="Nagy L.G."/>
            <person name="Grigoriev I.V."/>
        </authorList>
    </citation>
    <scope>NUCLEOTIDE SEQUENCE</scope>
    <source>
        <strain evidence="2">ICMP 16352</strain>
    </source>
</reference>
<evidence type="ECO:0000313" key="3">
    <source>
        <dbReference type="Proteomes" id="UP001175227"/>
    </source>
</evidence>
<feature type="signal peptide" evidence="1">
    <location>
        <begin position="1"/>
        <end position="19"/>
    </location>
</feature>
<dbReference type="Proteomes" id="UP001175227">
    <property type="component" value="Unassembled WGS sequence"/>
</dbReference>
<accession>A0AA39UG04</accession>
<keyword evidence="3" id="KW-1185">Reference proteome</keyword>
<gene>
    <name evidence="2" type="ORF">IW261DRAFT_1450198</name>
</gene>
<organism evidence="2 3">
    <name type="scientific">Armillaria novae-zelandiae</name>
    <dbReference type="NCBI Taxonomy" id="153914"/>
    <lineage>
        <taxon>Eukaryota</taxon>
        <taxon>Fungi</taxon>
        <taxon>Dikarya</taxon>
        <taxon>Basidiomycota</taxon>
        <taxon>Agaricomycotina</taxon>
        <taxon>Agaricomycetes</taxon>
        <taxon>Agaricomycetidae</taxon>
        <taxon>Agaricales</taxon>
        <taxon>Marasmiineae</taxon>
        <taxon>Physalacriaceae</taxon>
        <taxon>Armillaria</taxon>
    </lineage>
</organism>
<sequence length="302" mass="31936">MTKAVIVLLSPFCSFFALASEIFNRDVPSEGYYNPASNGGSMLTVVGQTFPDGQQEPVNAVISGNSDQAVLAQQSTNGGLINYFQSLSFSGECLGQHTGNSQQVDLGDGNGLRNETAVMRYNYGDPSLGSCTESVKGGDHFRYWVQNGSEANSGAVFMAISYETSSSDNHDIVENGYNLGRDYVVGNISGSEVPTLTLTGSSTFSGKSSSQGYTYRTDITYVAGLLQNTSIGINHNQSVSNDGAVNAVDGLVAVFNVSITGTPSISASDSGNGSGSRNLAWPEISKTWTILFVFFIICYIAL</sequence>
<protein>
    <submittedName>
        <fullName evidence="2">Uncharacterized protein</fullName>
    </submittedName>
</protein>
<keyword evidence="1" id="KW-0732">Signal</keyword>
<dbReference type="AlphaFoldDB" id="A0AA39UG04"/>
<evidence type="ECO:0000256" key="1">
    <source>
        <dbReference type="SAM" id="SignalP"/>
    </source>
</evidence>
<evidence type="ECO:0000313" key="2">
    <source>
        <dbReference type="EMBL" id="KAK0487827.1"/>
    </source>
</evidence>
<name>A0AA39UG04_9AGAR</name>